<dbReference type="InterPro" id="IPR037024">
    <property type="entry name" value="NiFe_Hase_small_N_sf"/>
</dbReference>
<evidence type="ECO:0000256" key="10">
    <source>
        <dbReference type="ARBA" id="ARBA00023004"/>
    </source>
</evidence>
<evidence type="ECO:0000313" key="16">
    <source>
        <dbReference type="EMBL" id="GAW90923.1"/>
    </source>
</evidence>
<dbReference type="OrthoDB" id="9766729at2"/>
<dbReference type="Gene3D" id="4.10.480.10">
    <property type="entry name" value="Cytochrome-c3 hydrogenase, C-terminal domain"/>
    <property type="match status" value="1"/>
</dbReference>
<keyword evidence="6 13" id="KW-0004">4Fe-4S</keyword>
<evidence type="ECO:0000256" key="8">
    <source>
        <dbReference type="ARBA" id="ARBA00022729"/>
    </source>
</evidence>
<feature type="domain" description="NADH:ubiquinone oxidoreductase-like 20kDa subunit" evidence="14">
    <location>
        <begin position="70"/>
        <end position="210"/>
    </location>
</feature>
<evidence type="ECO:0000256" key="11">
    <source>
        <dbReference type="ARBA" id="ARBA00023014"/>
    </source>
</evidence>
<dbReference type="PIRSF" id="PIRSF000310">
    <property type="entry name" value="NiFe_hyd_ssu"/>
    <property type="match status" value="1"/>
</dbReference>
<evidence type="ECO:0000259" key="15">
    <source>
        <dbReference type="Pfam" id="PF14720"/>
    </source>
</evidence>
<dbReference type="GO" id="GO:0009375">
    <property type="term" value="C:ferredoxin hydrogenase complex"/>
    <property type="evidence" value="ECO:0007669"/>
    <property type="project" value="InterPro"/>
</dbReference>
<comment type="subunit">
    <text evidence="5">Heterodimer of a large and a small subunit.</text>
</comment>
<feature type="binding site" evidence="13">
    <location>
        <position position="236"/>
    </location>
    <ligand>
        <name>[4Fe-4S] cluster</name>
        <dbReference type="ChEBI" id="CHEBI:49883"/>
        <label>2</label>
    </ligand>
</feature>
<evidence type="ECO:0000256" key="7">
    <source>
        <dbReference type="ARBA" id="ARBA00022723"/>
    </source>
</evidence>
<feature type="domain" description="Cytochrome-c3 hydrogenase C-terminal" evidence="15">
    <location>
        <begin position="234"/>
        <end position="313"/>
    </location>
</feature>
<comment type="cofactor">
    <cofactor evidence="1">
        <name>[3Fe-4S] cluster</name>
        <dbReference type="ChEBI" id="CHEBI:21137"/>
    </cofactor>
</comment>
<evidence type="ECO:0000259" key="14">
    <source>
        <dbReference type="Pfam" id="PF01058"/>
    </source>
</evidence>
<evidence type="ECO:0000256" key="6">
    <source>
        <dbReference type="ARBA" id="ARBA00022485"/>
    </source>
</evidence>
<gene>
    <name evidence="16" type="ORF">KKC1_00850</name>
</gene>
<dbReference type="Gene3D" id="3.40.50.700">
    <property type="entry name" value="NADH:ubiquinone oxidoreductase-like, 20kDa subunit"/>
    <property type="match status" value="1"/>
</dbReference>
<dbReference type="InterPro" id="IPR027394">
    <property type="entry name" value="Cytochrome-c3_hydrogenase_C"/>
</dbReference>
<dbReference type="InterPro" id="IPR006311">
    <property type="entry name" value="TAT_signal"/>
</dbReference>
<dbReference type="InterPro" id="IPR019546">
    <property type="entry name" value="TAT_signal_bac_arc"/>
</dbReference>
<dbReference type="Proteomes" id="UP000197032">
    <property type="component" value="Unassembled WGS sequence"/>
</dbReference>
<evidence type="ECO:0000256" key="1">
    <source>
        <dbReference type="ARBA" id="ARBA00001927"/>
    </source>
</evidence>
<comment type="similarity">
    <text evidence="4">Belongs to the [NiFe]/[NiFeSe] hydrogenase small subunit family.</text>
</comment>
<keyword evidence="11 13" id="KW-0411">Iron-sulfur</keyword>
<evidence type="ECO:0000256" key="9">
    <source>
        <dbReference type="ARBA" id="ARBA00023002"/>
    </source>
</evidence>
<feature type="binding site" evidence="13">
    <location>
        <position position="239"/>
    </location>
    <ligand>
        <name>[4Fe-4S] cluster</name>
        <dbReference type="ChEBI" id="CHEBI:49883"/>
        <label>2</label>
    </ligand>
</feature>
<feature type="binding site" evidence="13">
    <location>
        <position position="300"/>
    </location>
    <ligand>
        <name>[3Fe-4S] cluster</name>
        <dbReference type="ChEBI" id="CHEBI:21137"/>
    </ligand>
</feature>
<comment type="subcellular location">
    <subcellularLocation>
        <location evidence="3">Cell envelope</location>
    </subcellularLocation>
</comment>
<organism evidence="16 17">
    <name type="scientific">Calderihabitans maritimus</name>
    <dbReference type="NCBI Taxonomy" id="1246530"/>
    <lineage>
        <taxon>Bacteria</taxon>
        <taxon>Bacillati</taxon>
        <taxon>Bacillota</taxon>
        <taxon>Clostridia</taxon>
        <taxon>Neomoorellales</taxon>
        <taxon>Calderihabitantaceae</taxon>
        <taxon>Calderihabitans</taxon>
    </lineage>
</organism>
<dbReference type="NCBIfam" id="TIGR01409">
    <property type="entry name" value="TAT_signal_seq"/>
    <property type="match status" value="1"/>
</dbReference>
<dbReference type="EMBL" id="BDGJ01000002">
    <property type="protein sequence ID" value="GAW90923.1"/>
    <property type="molecule type" value="Genomic_DNA"/>
</dbReference>
<keyword evidence="10 13" id="KW-0408">Iron</keyword>
<feature type="binding site" evidence="13">
    <location>
        <position position="278"/>
    </location>
    <ligand>
        <name>[3Fe-4S] cluster</name>
        <dbReference type="ChEBI" id="CHEBI:21137"/>
    </ligand>
</feature>
<feature type="binding site" evidence="13">
    <location>
        <position position="297"/>
    </location>
    <ligand>
        <name>[3Fe-4S] cluster</name>
        <dbReference type="ChEBI" id="CHEBI:21137"/>
    </ligand>
</feature>
<dbReference type="GO" id="GO:0030313">
    <property type="term" value="C:cell envelope"/>
    <property type="evidence" value="ECO:0007669"/>
    <property type="project" value="UniProtKB-SubCell"/>
</dbReference>
<keyword evidence="8" id="KW-0732">Signal</keyword>
<dbReference type="PANTHER" id="PTHR30013">
    <property type="entry name" value="NIFE / NIFESE HYDROGENASE SMALL SUBUNIT FAMILY MEMBER"/>
    <property type="match status" value="1"/>
</dbReference>
<dbReference type="PRINTS" id="PR00614">
    <property type="entry name" value="NIHGNASESMLL"/>
</dbReference>
<dbReference type="GO" id="GO:0008901">
    <property type="term" value="F:ferredoxin hydrogenase activity"/>
    <property type="evidence" value="ECO:0007669"/>
    <property type="project" value="InterPro"/>
</dbReference>
<protein>
    <submittedName>
        <fullName evidence="16">Ni,Fe-hydrogenase small subunit</fullName>
    </submittedName>
</protein>
<feature type="binding site" evidence="13">
    <location>
        <position position="263"/>
    </location>
    <ligand>
        <name>[4Fe-4S] cluster</name>
        <dbReference type="ChEBI" id="CHEBI:49883"/>
        <label>2</label>
    </ligand>
</feature>
<evidence type="ECO:0000256" key="12">
    <source>
        <dbReference type="ARBA" id="ARBA00023291"/>
    </source>
</evidence>
<evidence type="ECO:0000256" key="5">
    <source>
        <dbReference type="ARBA" id="ARBA00011771"/>
    </source>
</evidence>
<name>A0A1Z5HN30_9FIRM</name>
<accession>A0A1Z5HN30</accession>
<keyword evidence="7 13" id="KW-0479">Metal-binding</keyword>
<dbReference type="AlphaFoldDB" id="A0A1Z5HN30"/>
<dbReference type="NCBIfam" id="TIGR00391">
    <property type="entry name" value="hydA"/>
    <property type="match status" value="1"/>
</dbReference>
<dbReference type="InterPro" id="IPR006137">
    <property type="entry name" value="NADH_UbQ_OxRdtase-like_20kDa"/>
</dbReference>
<keyword evidence="12 13" id="KW-0003">3Fe-4S</keyword>
<evidence type="ECO:0000256" key="4">
    <source>
        <dbReference type="ARBA" id="ARBA00006605"/>
    </source>
</evidence>
<dbReference type="PANTHER" id="PTHR30013:SF7">
    <property type="entry name" value="HYDROGENASE-2 SMALL CHAIN"/>
    <property type="match status" value="1"/>
</dbReference>
<dbReference type="RefSeq" id="WP_088552536.1">
    <property type="nucleotide sequence ID" value="NZ_BDGJ01000002.1"/>
</dbReference>
<proteinExistence type="inferred from homology"/>
<dbReference type="GO" id="GO:0046872">
    <property type="term" value="F:metal ion binding"/>
    <property type="evidence" value="ECO:0007669"/>
    <property type="project" value="UniProtKB-KW"/>
</dbReference>
<dbReference type="InterPro" id="IPR037148">
    <property type="entry name" value="NiFe-Hase_small_C_sf"/>
</dbReference>
<dbReference type="GO" id="GO:0009061">
    <property type="term" value="P:anaerobic respiration"/>
    <property type="evidence" value="ECO:0007669"/>
    <property type="project" value="TreeGrafter"/>
</dbReference>
<comment type="cofactor">
    <cofactor evidence="2">
        <name>[4Fe-4S] cluster</name>
        <dbReference type="ChEBI" id="CHEBI:49883"/>
    </cofactor>
</comment>
<sequence>MSSFKKREELVEEGFQRLEARGISRRTFIKLCAMTAAAFGLEVQLGPKMAEAAAENIGKKPLVWMQGQGCTGCSESLLSSFEPGPAEIILDMLSVRFHPTIMAASGEGAISAWKEAIEQGGYLLVLEGSIPTADPRFCMVEGRPLLDQFREAARKAEVVVAAGSCASYGGIPRAGKTGAVGAADVLEGQTVINLPSCPVKPTRLLGTVLYYLSFGEAPPLDEYNRPVPYYKRYLQHDSCPRRGHYERGEFLRDWNDPETVDWCLYYKGCKGPYTYTDCPRIWWNDGVNYCIRAGSPCAGCTQPEFYDQFTPLYAKQENFPNPGIAGLSPASLAKGIAGLTAVGVASHAVAKAVKNKSGGGEE</sequence>
<feature type="binding site" evidence="13">
    <location>
        <position position="165"/>
    </location>
    <ligand>
        <name>[4Fe-4S] cluster</name>
        <dbReference type="ChEBI" id="CHEBI:49883"/>
        <label>1</label>
    </ligand>
</feature>
<dbReference type="Pfam" id="PF01058">
    <property type="entry name" value="Oxidored_q6"/>
    <property type="match status" value="1"/>
</dbReference>
<evidence type="ECO:0000313" key="17">
    <source>
        <dbReference type="Proteomes" id="UP000197032"/>
    </source>
</evidence>
<dbReference type="PROSITE" id="PS51318">
    <property type="entry name" value="TAT"/>
    <property type="match status" value="1"/>
</dbReference>
<dbReference type="SUPFAM" id="SSF56770">
    <property type="entry name" value="HydA/Nqo6-like"/>
    <property type="match status" value="1"/>
</dbReference>
<comment type="caution">
    <text evidence="16">The sequence shown here is derived from an EMBL/GenBank/DDBJ whole genome shotgun (WGS) entry which is preliminary data.</text>
</comment>
<reference evidence="17" key="1">
    <citation type="journal article" date="2017" name="Appl. Environ. Microbiol.">
        <title>Genomic analysis of Calderihabitans maritimus KKC1, a thermophilic hydrogenogenic carboxydotrophic bacterium isolated from marine sediment.</title>
        <authorList>
            <person name="Omae K."/>
            <person name="Yoneda Y."/>
            <person name="Fukuyama Y."/>
            <person name="Yoshida T."/>
            <person name="Sako Y."/>
        </authorList>
    </citation>
    <scope>NUCLEOTIDE SEQUENCE [LARGE SCALE GENOMIC DNA]</scope>
    <source>
        <strain evidence="17">KKC1</strain>
    </source>
</reference>
<dbReference type="GO" id="GO:0051539">
    <property type="term" value="F:4 iron, 4 sulfur cluster binding"/>
    <property type="evidence" value="ECO:0007669"/>
    <property type="project" value="UniProtKB-KW"/>
</dbReference>
<dbReference type="GO" id="GO:0009055">
    <property type="term" value="F:electron transfer activity"/>
    <property type="evidence" value="ECO:0007669"/>
    <property type="project" value="TreeGrafter"/>
</dbReference>
<evidence type="ECO:0000256" key="13">
    <source>
        <dbReference type="PIRSR" id="PIRSR000310-1"/>
    </source>
</evidence>
<dbReference type="GO" id="GO:0044569">
    <property type="term" value="C:[Ni-Fe] hydrogenase complex"/>
    <property type="evidence" value="ECO:0007669"/>
    <property type="project" value="TreeGrafter"/>
</dbReference>
<dbReference type="Pfam" id="PF14720">
    <property type="entry name" value="NiFe_hyd_SSU_C"/>
    <property type="match status" value="1"/>
</dbReference>
<keyword evidence="9" id="KW-0560">Oxidoreductase</keyword>
<dbReference type="GO" id="GO:0051538">
    <property type="term" value="F:3 iron, 4 sulfur cluster binding"/>
    <property type="evidence" value="ECO:0007669"/>
    <property type="project" value="UniProtKB-KW"/>
</dbReference>
<feature type="binding site" evidence="13">
    <location>
        <position position="73"/>
    </location>
    <ligand>
        <name>[4Fe-4S] cluster</name>
        <dbReference type="ChEBI" id="CHEBI:49883"/>
        <label>1</label>
    </ligand>
</feature>
<dbReference type="GO" id="GO:0016020">
    <property type="term" value="C:membrane"/>
    <property type="evidence" value="ECO:0007669"/>
    <property type="project" value="TreeGrafter"/>
</dbReference>
<feature type="binding site" evidence="13">
    <location>
        <position position="197"/>
    </location>
    <ligand>
        <name>[4Fe-4S] cluster</name>
        <dbReference type="ChEBI" id="CHEBI:49883"/>
        <label>1</label>
    </ligand>
</feature>
<keyword evidence="17" id="KW-1185">Reference proteome</keyword>
<evidence type="ECO:0000256" key="2">
    <source>
        <dbReference type="ARBA" id="ARBA00001966"/>
    </source>
</evidence>
<dbReference type="InterPro" id="IPR001821">
    <property type="entry name" value="NiFe_hydrogenase_ssu"/>
</dbReference>
<feature type="binding site" evidence="13">
    <location>
        <position position="269"/>
    </location>
    <ligand>
        <name>[4Fe-4S] cluster</name>
        <dbReference type="ChEBI" id="CHEBI:49883"/>
        <label>2</label>
    </ligand>
</feature>
<feature type="binding site" evidence="13">
    <location>
        <position position="70"/>
    </location>
    <ligand>
        <name>[4Fe-4S] cluster</name>
        <dbReference type="ChEBI" id="CHEBI:49883"/>
        <label>1</label>
    </ligand>
</feature>
<evidence type="ECO:0000256" key="3">
    <source>
        <dbReference type="ARBA" id="ARBA00004196"/>
    </source>
</evidence>